<dbReference type="EMBL" id="JAAOYM010000003">
    <property type="protein sequence ID" value="NIJ14806.1"/>
    <property type="molecule type" value="Genomic_DNA"/>
</dbReference>
<proteinExistence type="predicted"/>
<name>A0A7X5UV36_9PSEU</name>
<dbReference type="RefSeq" id="WP_009156951.1">
    <property type="nucleotide sequence ID" value="NZ_JAAOYM010000003.1"/>
</dbReference>
<dbReference type="Proteomes" id="UP000545493">
    <property type="component" value="Unassembled WGS sequence"/>
</dbReference>
<reference evidence="2 3" key="1">
    <citation type="submission" date="2020-03" db="EMBL/GenBank/DDBJ databases">
        <title>Sequencing the genomes of 1000 actinobacteria strains.</title>
        <authorList>
            <person name="Klenk H.-P."/>
        </authorList>
    </citation>
    <scope>NUCLEOTIDE SEQUENCE [LARGE SCALE GENOMIC DNA]</scope>
    <source>
        <strain evidence="2 3">DSM 45685</strain>
    </source>
</reference>
<dbReference type="AlphaFoldDB" id="A0A7X5UV36"/>
<protein>
    <submittedName>
        <fullName evidence="2">Uncharacterized protein</fullName>
    </submittedName>
</protein>
<keyword evidence="3" id="KW-1185">Reference proteome</keyword>
<comment type="caution">
    <text evidence="2">The sequence shown here is derived from an EMBL/GenBank/DDBJ whole genome shotgun (WGS) entry which is preliminary data.</text>
</comment>
<evidence type="ECO:0000256" key="1">
    <source>
        <dbReference type="SAM" id="MobiDB-lite"/>
    </source>
</evidence>
<sequence>MPDVEEPGQRDRSLVLEFITEDPWEQQLARDYWLVDGDGKFVYKVGDLERRAYDERPALARQRIPGLAYYLRKRVRAQVSAASCPGCGARVHVDNRPDYQKVLKLLEAGEVQACAPCRASAADAADRAVAVKRWREDHGWYDQYRPVKVAALSLREAVSLLALFSALRQRVHLDHAAATVAAEAGAALRRNRAGRPRAAAGAGQIGTPVPASGLPVLGIWLCPQPGSGGVAELRDGTFDRPRAGADRPAQRSPRRRPRGGLDQPVARTVAPAARGGVPCTPRTPAT</sequence>
<feature type="compositionally biased region" description="Basic and acidic residues" evidence="1">
    <location>
        <begin position="232"/>
        <end position="249"/>
    </location>
</feature>
<organism evidence="2 3">
    <name type="scientific">Saccharomonospora amisosensis</name>
    <dbReference type="NCBI Taxonomy" id="1128677"/>
    <lineage>
        <taxon>Bacteria</taxon>
        <taxon>Bacillati</taxon>
        <taxon>Actinomycetota</taxon>
        <taxon>Actinomycetes</taxon>
        <taxon>Pseudonocardiales</taxon>
        <taxon>Pseudonocardiaceae</taxon>
        <taxon>Saccharomonospora</taxon>
    </lineage>
</organism>
<gene>
    <name evidence="2" type="ORF">FHU38_005214</name>
</gene>
<evidence type="ECO:0000313" key="3">
    <source>
        <dbReference type="Proteomes" id="UP000545493"/>
    </source>
</evidence>
<feature type="region of interest" description="Disordered" evidence="1">
    <location>
        <begin position="231"/>
        <end position="286"/>
    </location>
</feature>
<evidence type="ECO:0000313" key="2">
    <source>
        <dbReference type="EMBL" id="NIJ14806.1"/>
    </source>
</evidence>
<accession>A0A7X5UV36</accession>